<reference evidence="1" key="1">
    <citation type="submission" date="2020-03" db="EMBL/GenBank/DDBJ databases">
        <authorList>
            <person name="Weist P."/>
        </authorList>
    </citation>
    <scope>NUCLEOTIDE SEQUENCE</scope>
</reference>
<protein>
    <submittedName>
        <fullName evidence="1">Uncharacterized protein</fullName>
    </submittedName>
</protein>
<proteinExistence type="predicted"/>
<dbReference type="PANTHER" id="PTHR46534">
    <property type="entry name" value="IGGFC_BINDING DOMAIN-CONTAINING PROTEIN"/>
    <property type="match status" value="1"/>
</dbReference>
<sequence length="232" mass="25094">MSFIRQIKKGVSQEAAYPDPTLIWFRCNNERAGLLPVGLVVIGLCSALPAGREFATSFMQNLGCDGKETRFSVEVAALPFSQGRTTVRVTAEGEVKVEEIEPGNSFSFKLPTSVDMKGSKKSNQTVLSEASQDVSVTSLNFKQYTADTSVVYPVKDWGTEYYTFTPTGDHISHPSSPFGVYSLGVASADGYGSPASGETAEKHDCSTMKCPEDEVCKMSRNSPTCVVMVVLK</sequence>
<dbReference type="PANTHER" id="PTHR46534:SF2">
    <property type="entry name" value="VWFD DOMAIN-CONTAINING PROTEIN"/>
    <property type="match status" value="1"/>
</dbReference>
<gene>
    <name evidence="1" type="ORF">PLEPLA_LOCUS31081</name>
</gene>
<accession>A0A9N7V5V7</accession>
<name>A0A9N7V5V7_PLEPL</name>
<organism evidence="1 2">
    <name type="scientific">Pleuronectes platessa</name>
    <name type="common">European plaice</name>
    <dbReference type="NCBI Taxonomy" id="8262"/>
    <lineage>
        <taxon>Eukaryota</taxon>
        <taxon>Metazoa</taxon>
        <taxon>Chordata</taxon>
        <taxon>Craniata</taxon>
        <taxon>Vertebrata</taxon>
        <taxon>Euteleostomi</taxon>
        <taxon>Actinopterygii</taxon>
        <taxon>Neopterygii</taxon>
        <taxon>Teleostei</taxon>
        <taxon>Neoteleostei</taxon>
        <taxon>Acanthomorphata</taxon>
        <taxon>Carangaria</taxon>
        <taxon>Pleuronectiformes</taxon>
        <taxon>Pleuronectoidei</taxon>
        <taxon>Pleuronectidae</taxon>
        <taxon>Pleuronectes</taxon>
    </lineage>
</organism>
<comment type="caution">
    <text evidence="1">The sequence shown here is derived from an EMBL/GenBank/DDBJ whole genome shotgun (WGS) entry which is preliminary data.</text>
</comment>
<keyword evidence="2" id="KW-1185">Reference proteome</keyword>
<dbReference type="AlphaFoldDB" id="A0A9N7V5V7"/>
<dbReference type="EMBL" id="CADEAL010003079">
    <property type="protein sequence ID" value="CAB1443365.1"/>
    <property type="molecule type" value="Genomic_DNA"/>
</dbReference>
<dbReference type="Proteomes" id="UP001153269">
    <property type="component" value="Unassembled WGS sequence"/>
</dbReference>
<evidence type="ECO:0000313" key="1">
    <source>
        <dbReference type="EMBL" id="CAB1443365.1"/>
    </source>
</evidence>
<evidence type="ECO:0000313" key="2">
    <source>
        <dbReference type="Proteomes" id="UP001153269"/>
    </source>
</evidence>